<accession>A0A7G6E2B5</accession>
<dbReference type="GO" id="GO:0005524">
    <property type="term" value="F:ATP binding"/>
    <property type="evidence" value="ECO:0007669"/>
    <property type="project" value="UniProtKB-KW"/>
</dbReference>
<dbReference type="EMBL" id="CP045798">
    <property type="protein sequence ID" value="QNB46219.1"/>
    <property type="molecule type" value="Genomic_DNA"/>
</dbReference>
<dbReference type="SMART" id="SM00382">
    <property type="entry name" value="AAA"/>
    <property type="match status" value="1"/>
</dbReference>
<evidence type="ECO:0000313" key="6">
    <source>
        <dbReference type="Proteomes" id="UP000515847"/>
    </source>
</evidence>
<keyword evidence="2" id="KW-0547">Nucleotide-binding</keyword>
<dbReference type="RefSeq" id="WP_034425183.1">
    <property type="nucleotide sequence ID" value="NZ_CP045798.1"/>
</dbReference>
<proteinExistence type="predicted"/>
<dbReference type="SUPFAM" id="SSF52540">
    <property type="entry name" value="P-loop containing nucleoside triphosphate hydrolases"/>
    <property type="match status" value="1"/>
</dbReference>
<dbReference type="GO" id="GO:0016887">
    <property type="term" value="F:ATP hydrolysis activity"/>
    <property type="evidence" value="ECO:0007669"/>
    <property type="project" value="InterPro"/>
</dbReference>
<evidence type="ECO:0000256" key="1">
    <source>
        <dbReference type="ARBA" id="ARBA00022448"/>
    </source>
</evidence>
<sequence length="232" mass="26555">MLEIKDISQCYGQHWVLKEINFTFTEGRIYGIIGPNGAGKSTLLRVLTAMEKPRAGEIWWEKKLLTQPIPEITCMWQKPYLFQTTVKENLLYGLKIRKWPQREQNERLEYLLDKFRLREYKHKYAEALSGGEGARVALARAIAPRPRLLVLDEPAANLDPGHTGLLENILKEICRAEGMAAIVVTHDMFQAKRLADITLFLSEGRLIEAGTTDLLFTQPQSEKTRKFISGEI</sequence>
<dbReference type="Pfam" id="PF00005">
    <property type="entry name" value="ABC_tran"/>
    <property type="match status" value="1"/>
</dbReference>
<evidence type="ECO:0000259" key="4">
    <source>
        <dbReference type="PROSITE" id="PS50893"/>
    </source>
</evidence>
<dbReference type="KEGG" id="tfr:BR63_07770"/>
<dbReference type="Gene3D" id="3.40.50.300">
    <property type="entry name" value="P-loop containing nucleotide triphosphate hydrolases"/>
    <property type="match status" value="1"/>
</dbReference>
<dbReference type="Proteomes" id="UP000515847">
    <property type="component" value="Chromosome"/>
</dbReference>
<dbReference type="PROSITE" id="PS50893">
    <property type="entry name" value="ABC_TRANSPORTER_2"/>
    <property type="match status" value="1"/>
</dbReference>
<dbReference type="PANTHER" id="PTHR42781:SF9">
    <property type="entry name" value="AMINO ACID ABC TRANSPORTER, ATP-BINDING PROTEIN-RELATED"/>
    <property type="match status" value="1"/>
</dbReference>
<dbReference type="InterPro" id="IPR003593">
    <property type="entry name" value="AAA+_ATPase"/>
</dbReference>
<feature type="domain" description="ABC transporter" evidence="4">
    <location>
        <begin position="2"/>
        <end position="228"/>
    </location>
</feature>
<evidence type="ECO:0000256" key="2">
    <source>
        <dbReference type="ARBA" id="ARBA00022741"/>
    </source>
</evidence>
<dbReference type="PANTHER" id="PTHR42781">
    <property type="entry name" value="SPERMIDINE/PUTRESCINE IMPORT ATP-BINDING PROTEIN POTA"/>
    <property type="match status" value="1"/>
</dbReference>
<gene>
    <name evidence="5" type="ORF">BR63_07770</name>
</gene>
<keyword evidence="3 5" id="KW-0067">ATP-binding</keyword>
<dbReference type="InterPro" id="IPR003439">
    <property type="entry name" value="ABC_transporter-like_ATP-bd"/>
</dbReference>
<dbReference type="AlphaFoldDB" id="A0A7G6E2B5"/>
<keyword evidence="6" id="KW-1185">Reference proteome</keyword>
<dbReference type="OrthoDB" id="9780431at2"/>
<keyword evidence="1" id="KW-0813">Transport</keyword>
<evidence type="ECO:0000256" key="3">
    <source>
        <dbReference type="ARBA" id="ARBA00022840"/>
    </source>
</evidence>
<evidence type="ECO:0000313" key="5">
    <source>
        <dbReference type="EMBL" id="QNB46219.1"/>
    </source>
</evidence>
<reference evidence="5 6" key="1">
    <citation type="journal article" date="2019" name="Front. Microbiol.">
        <title>Thermoanaerosceptrum fracticalcis gen. nov. sp. nov., a Novel Fumarate-Fermenting Microorganism From a Deep Fractured Carbonate Aquifer of the US Great Basin.</title>
        <authorList>
            <person name="Hamilton-Brehm S.D."/>
            <person name="Stewart L.E."/>
            <person name="Zavarin M."/>
            <person name="Caldwell M."/>
            <person name="Lawson P.A."/>
            <person name="Onstott T.C."/>
            <person name="Grzymski J."/>
            <person name="Neveux I."/>
            <person name="Lollar B.S."/>
            <person name="Russell C.E."/>
            <person name="Moser D.P."/>
        </authorList>
    </citation>
    <scope>NUCLEOTIDE SEQUENCE [LARGE SCALE GENOMIC DNA]</scope>
    <source>
        <strain evidence="5 6">DRI-13</strain>
    </source>
</reference>
<dbReference type="InterPro" id="IPR027417">
    <property type="entry name" value="P-loop_NTPase"/>
</dbReference>
<name>A0A7G6E2B5_THEFR</name>
<protein>
    <submittedName>
        <fullName evidence="5">ATP-binding cassette domain-containing protein</fullName>
    </submittedName>
</protein>
<organism evidence="5 6">
    <name type="scientific">Thermanaerosceptrum fracticalcis</name>
    <dbReference type="NCBI Taxonomy" id="1712410"/>
    <lineage>
        <taxon>Bacteria</taxon>
        <taxon>Bacillati</taxon>
        <taxon>Bacillota</taxon>
        <taxon>Clostridia</taxon>
        <taxon>Eubacteriales</taxon>
        <taxon>Peptococcaceae</taxon>
        <taxon>Thermanaerosceptrum</taxon>
    </lineage>
</organism>
<dbReference type="InterPro" id="IPR050093">
    <property type="entry name" value="ABC_SmlMolc_Importer"/>
</dbReference>